<protein>
    <submittedName>
        <fullName evidence="2">Uncharacterized protein</fullName>
    </submittedName>
</protein>
<keyword evidence="1" id="KW-0812">Transmembrane</keyword>
<evidence type="ECO:0000313" key="2">
    <source>
        <dbReference type="EMBL" id="QHU32594.1"/>
    </source>
</evidence>
<name>A0A6C0LSQ3_9ZZZZ</name>
<organism evidence="2">
    <name type="scientific">viral metagenome</name>
    <dbReference type="NCBI Taxonomy" id="1070528"/>
    <lineage>
        <taxon>unclassified sequences</taxon>
        <taxon>metagenomes</taxon>
        <taxon>organismal metagenomes</taxon>
    </lineage>
</organism>
<keyword evidence="1" id="KW-1133">Transmembrane helix</keyword>
<accession>A0A6C0LSQ3</accession>
<evidence type="ECO:0000256" key="1">
    <source>
        <dbReference type="SAM" id="Phobius"/>
    </source>
</evidence>
<dbReference type="AlphaFoldDB" id="A0A6C0LSQ3"/>
<dbReference type="EMBL" id="MN740540">
    <property type="protein sequence ID" value="QHU32594.1"/>
    <property type="molecule type" value="Genomic_DNA"/>
</dbReference>
<keyword evidence="1" id="KW-0472">Membrane</keyword>
<sequence length="116" mass="14010">MEHEYISYIIKLNGIYDIMCAISILKWVSIPYIKDLHLSMIKEKQNILLERFFAYWIFTYGIIRLSNNYLLITYSYLIEAFVFAYEYYQGTVYQEKTIFVIITSIIFAYLTYQSIQ</sequence>
<feature type="transmembrane region" description="Helical" evidence="1">
    <location>
        <begin position="6"/>
        <end position="25"/>
    </location>
</feature>
<feature type="transmembrane region" description="Helical" evidence="1">
    <location>
        <begin position="97"/>
        <end position="115"/>
    </location>
</feature>
<proteinExistence type="predicted"/>
<reference evidence="2" key="1">
    <citation type="journal article" date="2020" name="Nature">
        <title>Giant virus diversity and host interactions through global metagenomics.</title>
        <authorList>
            <person name="Schulz F."/>
            <person name="Roux S."/>
            <person name="Paez-Espino D."/>
            <person name="Jungbluth S."/>
            <person name="Walsh D.A."/>
            <person name="Denef V.J."/>
            <person name="McMahon K.D."/>
            <person name="Konstantinidis K.T."/>
            <person name="Eloe-Fadrosh E.A."/>
            <person name="Kyrpides N.C."/>
            <person name="Woyke T."/>
        </authorList>
    </citation>
    <scope>NUCLEOTIDE SEQUENCE</scope>
    <source>
        <strain evidence="2">GVMAG-M-3300027969-2</strain>
    </source>
</reference>